<evidence type="ECO:0000313" key="2">
    <source>
        <dbReference type="Proteomes" id="UP000761167"/>
    </source>
</evidence>
<dbReference type="EMBL" id="JAGZZN010000047">
    <property type="protein sequence ID" value="MBS6537271.1"/>
    <property type="molecule type" value="Genomic_DNA"/>
</dbReference>
<organism evidence="1 2">
    <name type="scientific">Streptococcus parasanguinis</name>
    <dbReference type="NCBI Taxonomy" id="1318"/>
    <lineage>
        <taxon>Bacteria</taxon>
        <taxon>Bacillati</taxon>
        <taxon>Bacillota</taxon>
        <taxon>Bacilli</taxon>
        <taxon>Lactobacillales</taxon>
        <taxon>Streptococcaceae</taxon>
        <taxon>Streptococcus</taxon>
    </lineage>
</organism>
<dbReference type="Proteomes" id="UP000761167">
    <property type="component" value="Unassembled WGS sequence"/>
</dbReference>
<feature type="non-terminal residue" evidence="1">
    <location>
        <position position="1"/>
    </location>
</feature>
<evidence type="ECO:0000313" key="1">
    <source>
        <dbReference type="EMBL" id="MBS6537271.1"/>
    </source>
</evidence>
<dbReference type="Pfam" id="PF04392">
    <property type="entry name" value="ABC_sub_bind"/>
    <property type="match status" value="1"/>
</dbReference>
<gene>
    <name evidence="1" type="ORF">KH363_06915</name>
</gene>
<protein>
    <submittedName>
        <fullName evidence="1">Peptide ABC transporter substrate-binding protein</fullName>
    </submittedName>
</protein>
<sequence>IFSQGKSVINKKVADELGITIPESVLKDAGQVIK</sequence>
<proteinExistence type="predicted"/>
<name>A0A943XY26_STRPA</name>
<reference evidence="1" key="1">
    <citation type="submission" date="2021-02" db="EMBL/GenBank/DDBJ databases">
        <title>Infant gut strain persistence is associated with maternal origin, phylogeny, and functional potential including surface adhesion and iron acquisition.</title>
        <authorList>
            <person name="Lou Y.C."/>
        </authorList>
    </citation>
    <scope>NUCLEOTIDE SEQUENCE</scope>
    <source>
        <strain evidence="1">L3_060_000G1_dasL3_060_000G1_metabat.metabat.86_ sub</strain>
    </source>
</reference>
<dbReference type="AlphaFoldDB" id="A0A943XY26"/>
<dbReference type="InterPro" id="IPR007487">
    <property type="entry name" value="ABC_transpt-TYRBP-like"/>
</dbReference>
<comment type="caution">
    <text evidence="1">The sequence shown here is derived from an EMBL/GenBank/DDBJ whole genome shotgun (WGS) entry which is preliminary data.</text>
</comment>
<accession>A0A943XY26</accession>